<keyword evidence="1" id="KW-0472">Membrane</keyword>
<sequence>MTKLTHTVLATVGMFFASLMTTFAQETSKLDVDVDLGGAKSDVWYSQTWVWIVGGLVFILLLVALLRGGNSNKA</sequence>
<protein>
    <submittedName>
        <fullName evidence="3">Uncharacterized protein</fullName>
    </submittedName>
</protein>
<gene>
    <name evidence="3" type="ORF">OD355_07815</name>
</gene>
<accession>A0AAE3ILM3</accession>
<evidence type="ECO:0000313" key="3">
    <source>
        <dbReference type="EMBL" id="MCU7694420.1"/>
    </source>
</evidence>
<keyword evidence="1" id="KW-0812">Transmembrane</keyword>
<proteinExistence type="predicted"/>
<dbReference type="RefSeq" id="WP_263037907.1">
    <property type="nucleotide sequence ID" value="NZ_JAOTPL010000009.1"/>
</dbReference>
<feature type="transmembrane region" description="Helical" evidence="1">
    <location>
        <begin position="48"/>
        <end position="66"/>
    </location>
</feature>
<keyword evidence="1" id="KW-1133">Transmembrane helix</keyword>
<evidence type="ECO:0000256" key="2">
    <source>
        <dbReference type="SAM" id="SignalP"/>
    </source>
</evidence>
<dbReference type="EMBL" id="JAOTPL010000009">
    <property type="protein sequence ID" value="MCU7694420.1"/>
    <property type="molecule type" value="Genomic_DNA"/>
</dbReference>
<keyword evidence="2" id="KW-0732">Signal</keyword>
<reference evidence="3" key="1">
    <citation type="submission" date="2022-10" db="EMBL/GenBank/DDBJ databases">
        <authorList>
            <person name="Kim H.S."/>
            <person name="Kim J.-S."/>
            <person name="Suh M.K."/>
            <person name="Eom M.K."/>
            <person name="Lee J.-S."/>
        </authorList>
    </citation>
    <scope>NUCLEOTIDE SEQUENCE</scope>
    <source>
        <strain evidence="3">LIP-5</strain>
    </source>
</reference>
<name>A0AAE3ILM3_9BACT</name>
<comment type="caution">
    <text evidence="3">The sequence shown here is derived from an EMBL/GenBank/DDBJ whole genome shotgun (WGS) entry which is preliminary data.</text>
</comment>
<evidence type="ECO:0000256" key="1">
    <source>
        <dbReference type="SAM" id="Phobius"/>
    </source>
</evidence>
<organism evidence="3 4">
    <name type="scientific">Haoranjiania flava</name>
    <dbReference type="NCBI Taxonomy" id="1856322"/>
    <lineage>
        <taxon>Bacteria</taxon>
        <taxon>Pseudomonadati</taxon>
        <taxon>Bacteroidota</taxon>
        <taxon>Chitinophagia</taxon>
        <taxon>Chitinophagales</taxon>
        <taxon>Chitinophagaceae</taxon>
        <taxon>Haoranjiania</taxon>
    </lineage>
</organism>
<dbReference type="AlphaFoldDB" id="A0AAE3ILM3"/>
<keyword evidence="4" id="KW-1185">Reference proteome</keyword>
<feature type="signal peptide" evidence="2">
    <location>
        <begin position="1"/>
        <end position="24"/>
    </location>
</feature>
<dbReference type="Proteomes" id="UP001209317">
    <property type="component" value="Unassembled WGS sequence"/>
</dbReference>
<feature type="chain" id="PRO_5042163755" evidence="2">
    <location>
        <begin position="25"/>
        <end position="74"/>
    </location>
</feature>
<evidence type="ECO:0000313" key="4">
    <source>
        <dbReference type="Proteomes" id="UP001209317"/>
    </source>
</evidence>